<proteinExistence type="predicted"/>
<organism evidence="3 4">
    <name type="scientific">Thermoanaerobacter kivui</name>
    <name type="common">Acetogenium kivui</name>
    <dbReference type="NCBI Taxonomy" id="2325"/>
    <lineage>
        <taxon>Bacteria</taxon>
        <taxon>Bacillati</taxon>
        <taxon>Bacillota</taxon>
        <taxon>Clostridia</taxon>
        <taxon>Thermoanaerobacterales</taxon>
        <taxon>Thermoanaerobacteraceae</taxon>
        <taxon>Thermoanaerobacter</taxon>
    </lineage>
</organism>
<dbReference type="eggNOG" id="COG2919">
    <property type="taxonomic scope" value="Bacteria"/>
</dbReference>
<dbReference type="Pfam" id="PF04977">
    <property type="entry name" value="DivIC"/>
    <property type="match status" value="1"/>
</dbReference>
<protein>
    <submittedName>
        <fullName evidence="3">Septum formation initiator</fullName>
    </submittedName>
</protein>
<keyword evidence="4" id="KW-1185">Reference proteome</keyword>
<sequence length="114" mass="13510">MSNKNNRLRKAGVLTMKKRKIKLKPILLIVFIIYVVFTFFEQQIALDKLNNRYQDLKNRETAAIKENNYLNELLRYTQTESFIENEARQKLGLVKKGEIIYIDISKTKATEQKK</sequence>
<accession>A0A097AU26</accession>
<dbReference type="Proteomes" id="UP000029669">
    <property type="component" value="Chromosome"/>
</dbReference>
<evidence type="ECO:0000313" key="4">
    <source>
        <dbReference type="Proteomes" id="UP000029669"/>
    </source>
</evidence>
<evidence type="ECO:0000313" key="3">
    <source>
        <dbReference type="EMBL" id="AIS53316.1"/>
    </source>
</evidence>
<feature type="transmembrane region" description="Helical" evidence="2">
    <location>
        <begin position="21"/>
        <end position="40"/>
    </location>
</feature>
<dbReference type="InterPro" id="IPR007060">
    <property type="entry name" value="FtsL/DivIC"/>
</dbReference>
<keyword evidence="1" id="KW-0175">Coiled coil</keyword>
<keyword evidence="2" id="KW-0812">Transmembrane</keyword>
<name>A0A097AU26_THEKI</name>
<feature type="coiled-coil region" evidence="1">
    <location>
        <begin position="39"/>
        <end position="66"/>
    </location>
</feature>
<reference evidence="4" key="1">
    <citation type="journal article" date="2015" name="Genome Announc.">
        <title>Whole-Genome Sequences of 80 Environmental and Clinical Isolates of Burkholderia pseudomallei.</title>
        <authorList>
            <person name="Johnson S.L."/>
            <person name="Baker A.L."/>
            <person name="Chain P.S."/>
            <person name="Currie B.J."/>
            <person name="Daligault H.E."/>
            <person name="Davenport K.W."/>
            <person name="Davis C.B."/>
            <person name="Inglis T.J."/>
            <person name="Kaestli M."/>
            <person name="Koren S."/>
            <person name="Mayo M."/>
            <person name="Merritt A.J."/>
            <person name="Price E.P."/>
            <person name="Sarovich D.S."/>
            <person name="Warner J."/>
            <person name="Rosovitz M.J."/>
        </authorList>
    </citation>
    <scope>NUCLEOTIDE SEQUENCE [LARGE SCALE GENOMIC DNA]</scope>
    <source>
        <strain evidence="4">DSM 2030</strain>
    </source>
</reference>
<keyword evidence="2" id="KW-0472">Membrane</keyword>
<evidence type="ECO:0000256" key="1">
    <source>
        <dbReference type="SAM" id="Coils"/>
    </source>
</evidence>
<evidence type="ECO:0000256" key="2">
    <source>
        <dbReference type="SAM" id="Phobius"/>
    </source>
</evidence>
<dbReference type="STRING" id="2325.TKV_c21870"/>
<dbReference type="EMBL" id="CP009170">
    <property type="protein sequence ID" value="AIS53316.1"/>
    <property type="molecule type" value="Genomic_DNA"/>
</dbReference>
<dbReference type="KEGG" id="tki:TKV_c21870"/>
<keyword evidence="2" id="KW-1133">Transmembrane helix</keyword>
<dbReference type="HOGENOM" id="CLU_134863_4_1_9"/>
<dbReference type="AlphaFoldDB" id="A0A097AU26"/>
<gene>
    <name evidence="3" type="ORF">TKV_c21870</name>
</gene>